<dbReference type="Pfam" id="PF00550">
    <property type="entry name" value="PP-binding"/>
    <property type="match status" value="1"/>
</dbReference>
<dbReference type="InterPro" id="IPR036736">
    <property type="entry name" value="ACP-like_sf"/>
</dbReference>
<evidence type="ECO:0000259" key="1">
    <source>
        <dbReference type="PROSITE" id="PS50075"/>
    </source>
</evidence>
<gene>
    <name evidence="2" type="ORF">KSZ_78660</name>
</gene>
<dbReference type="EMBL" id="BNJJ01000048">
    <property type="protein sequence ID" value="GHO89860.1"/>
    <property type="molecule type" value="Genomic_DNA"/>
</dbReference>
<feature type="domain" description="Carrier" evidence="1">
    <location>
        <begin position="1"/>
        <end position="82"/>
    </location>
</feature>
<comment type="caution">
    <text evidence="2">The sequence shown here is derived from an EMBL/GenBank/DDBJ whole genome shotgun (WGS) entry which is preliminary data.</text>
</comment>
<protein>
    <recommendedName>
        <fullName evidence="1">Carrier domain-containing protein</fullName>
    </recommendedName>
</protein>
<reference evidence="2 3" key="1">
    <citation type="journal article" date="2021" name="Int. J. Syst. Evol. Microbiol.">
        <title>Reticulibacter mediterranei gen. nov., sp. nov., within the new family Reticulibacteraceae fam. nov., and Ktedonospora formicarum gen. nov., sp. nov., Ktedonobacter robiniae sp. nov., Dictyobacter formicarum sp. nov. and Dictyobacter arantiisoli sp. nov., belonging to the class Ktedonobacteria.</title>
        <authorList>
            <person name="Yabe S."/>
            <person name="Zheng Y."/>
            <person name="Wang C.M."/>
            <person name="Sakai Y."/>
            <person name="Abe K."/>
            <person name="Yokota A."/>
            <person name="Donadio S."/>
            <person name="Cavaletti L."/>
            <person name="Monciardini P."/>
        </authorList>
    </citation>
    <scope>NUCLEOTIDE SEQUENCE [LARGE SCALE GENOMIC DNA]</scope>
    <source>
        <strain evidence="2 3">SOSP1-9</strain>
    </source>
</reference>
<dbReference type="Proteomes" id="UP000635565">
    <property type="component" value="Unassembled WGS sequence"/>
</dbReference>
<organism evidence="2 3">
    <name type="scientific">Dictyobacter formicarum</name>
    <dbReference type="NCBI Taxonomy" id="2778368"/>
    <lineage>
        <taxon>Bacteria</taxon>
        <taxon>Bacillati</taxon>
        <taxon>Chloroflexota</taxon>
        <taxon>Ktedonobacteria</taxon>
        <taxon>Ktedonobacterales</taxon>
        <taxon>Dictyobacteraceae</taxon>
        <taxon>Dictyobacter</taxon>
    </lineage>
</organism>
<dbReference type="RefSeq" id="WP_201367417.1">
    <property type="nucleotide sequence ID" value="NZ_BNJJ01000048.1"/>
</dbReference>
<accession>A0ABQ3VUE4</accession>
<dbReference type="Gene3D" id="1.10.1200.10">
    <property type="entry name" value="ACP-like"/>
    <property type="match status" value="1"/>
</dbReference>
<name>A0ABQ3VUE4_9CHLR</name>
<dbReference type="PROSITE" id="PS50075">
    <property type="entry name" value="CARRIER"/>
    <property type="match status" value="1"/>
</dbReference>
<evidence type="ECO:0000313" key="2">
    <source>
        <dbReference type="EMBL" id="GHO89860.1"/>
    </source>
</evidence>
<evidence type="ECO:0000313" key="3">
    <source>
        <dbReference type="Proteomes" id="UP000635565"/>
    </source>
</evidence>
<proteinExistence type="predicted"/>
<dbReference type="InterPro" id="IPR009081">
    <property type="entry name" value="PP-bd_ACP"/>
</dbReference>
<dbReference type="SUPFAM" id="SSF47336">
    <property type="entry name" value="ACP-like"/>
    <property type="match status" value="1"/>
</dbReference>
<sequence>MQRSEVIEQVKHYIAEVILDGDDTDLNEATPLLEWGVINSLELVGLLNFIRRQFHVDIPSEKVTAEHLANLATIAELIMDQASEVR</sequence>
<keyword evidence="3" id="KW-1185">Reference proteome</keyword>